<keyword evidence="4" id="KW-1185">Reference proteome</keyword>
<gene>
    <name evidence="3" type="ORF">TWF694_009052</name>
</gene>
<feature type="compositionally biased region" description="Acidic residues" evidence="1">
    <location>
        <begin position="14"/>
        <end position="25"/>
    </location>
</feature>
<evidence type="ECO:0000256" key="1">
    <source>
        <dbReference type="SAM" id="MobiDB-lite"/>
    </source>
</evidence>
<dbReference type="Pfam" id="PF12937">
    <property type="entry name" value="F-box-like"/>
    <property type="match status" value="1"/>
</dbReference>
<protein>
    <recommendedName>
        <fullName evidence="2">F-box domain-containing protein</fullName>
    </recommendedName>
</protein>
<dbReference type="InterPro" id="IPR036047">
    <property type="entry name" value="F-box-like_dom_sf"/>
</dbReference>
<sequence>MRNYDQEEAQTSSESEEANNEDFIGDPDAQDRLKVSLSEAFRFIGDRIGVESDTNSALTISVSLPVEILLEIVRCADTSQYGTLRMVCKTWKSELYKSLRKRYCEPRRPDKGWILQNFHDSWYSPVSPENSPVLIHSALWHIIPYLQGWVNRATEEFIFGKVYSKPTFDDDMILANTKEFKRYANDPILISNTEDPGPLPLDIYMSYTKWRFDIKKIASMGQRLQVHQTMSIKQLLYLMFSGVNEWRLRGEAEANEANERLSYFFITNMNSQMIHIALRDV</sequence>
<dbReference type="AlphaFoldDB" id="A0AAV9XF56"/>
<dbReference type="EMBL" id="JAVHJO010000005">
    <property type="protein sequence ID" value="KAK6540237.1"/>
    <property type="molecule type" value="Genomic_DNA"/>
</dbReference>
<dbReference type="CDD" id="cd09917">
    <property type="entry name" value="F-box_SF"/>
    <property type="match status" value="1"/>
</dbReference>
<evidence type="ECO:0000259" key="2">
    <source>
        <dbReference type="Pfam" id="PF12937"/>
    </source>
</evidence>
<reference evidence="3 4" key="1">
    <citation type="submission" date="2019-10" db="EMBL/GenBank/DDBJ databases">
        <authorList>
            <person name="Palmer J.M."/>
        </authorList>
    </citation>
    <scope>NUCLEOTIDE SEQUENCE [LARGE SCALE GENOMIC DNA]</scope>
    <source>
        <strain evidence="3 4">TWF694</strain>
    </source>
</reference>
<accession>A0AAV9XF56</accession>
<feature type="region of interest" description="Disordered" evidence="1">
    <location>
        <begin position="1"/>
        <end position="27"/>
    </location>
</feature>
<dbReference type="Proteomes" id="UP001365542">
    <property type="component" value="Unassembled WGS sequence"/>
</dbReference>
<evidence type="ECO:0000313" key="4">
    <source>
        <dbReference type="Proteomes" id="UP001365542"/>
    </source>
</evidence>
<evidence type="ECO:0000313" key="3">
    <source>
        <dbReference type="EMBL" id="KAK6540237.1"/>
    </source>
</evidence>
<organism evidence="3 4">
    <name type="scientific">Orbilia ellipsospora</name>
    <dbReference type="NCBI Taxonomy" id="2528407"/>
    <lineage>
        <taxon>Eukaryota</taxon>
        <taxon>Fungi</taxon>
        <taxon>Dikarya</taxon>
        <taxon>Ascomycota</taxon>
        <taxon>Pezizomycotina</taxon>
        <taxon>Orbiliomycetes</taxon>
        <taxon>Orbiliales</taxon>
        <taxon>Orbiliaceae</taxon>
        <taxon>Orbilia</taxon>
    </lineage>
</organism>
<feature type="domain" description="F-box" evidence="2">
    <location>
        <begin position="63"/>
        <end position="104"/>
    </location>
</feature>
<comment type="caution">
    <text evidence="3">The sequence shown here is derived from an EMBL/GenBank/DDBJ whole genome shotgun (WGS) entry which is preliminary data.</text>
</comment>
<proteinExistence type="predicted"/>
<name>A0AAV9XF56_9PEZI</name>
<dbReference type="SUPFAM" id="SSF81383">
    <property type="entry name" value="F-box domain"/>
    <property type="match status" value="1"/>
</dbReference>
<dbReference type="InterPro" id="IPR001810">
    <property type="entry name" value="F-box_dom"/>
</dbReference>